<evidence type="ECO:0000256" key="6">
    <source>
        <dbReference type="ARBA" id="ARBA00022842"/>
    </source>
</evidence>
<dbReference type="InterPro" id="IPR047214">
    <property type="entry name" value="TPP_PDC_IPDC"/>
</dbReference>
<dbReference type="PANTHER" id="PTHR43452:SF30">
    <property type="entry name" value="PYRUVATE DECARBOXYLASE ISOZYME 1-RELATED"/>
    <property type="match status" value="1"/>
</dbReference>
<keyword evidence="8 14" id="KW-0456">Lyase</keyword>
<evidence type="ECO:0000256" key="5">
    <source>
        <dbReference type="ARBA" id="ARBA00022793"/>
    </source>
</evidence>
<dbReference type="InterPro" id="IPR011766">
    <property type="entry name" value="TPP_enzyme_TPP-bd"/>
</dbReference>
<dbReference type="STRING" id="389348.PNK_0301"/>
<dbReference type="EMBL" id="LN879502">
    <property type="protein sequence ID" value="CUI15938.1"/>
    <property type="molecule type" value="Genomic_DNA"/>
</dbReference>
<accession>A0A0U5JB82</accession>
<feature type="domain" description="Thiamine pyrophosphate enzyme central" evidence="11">
    <location>
        <begin position="206"/>
        <end position="312"/>
    </location>
</feature>
<dbReference type="GO" id="GO:0000287">
    <property type="term" value="F:magnesium ion binding"/>
    <property type="evidence" value="ECO:0007669"/>
    <property type="project" value="InterPro"/>
</dbReference>
<comment type="cofactor">
    <cofactor evidence="1">
        <name>a metal cation</name>
        <dbReference type="ChEBI" id="CHEBI:25213"/>
    </cofactor>
</comment>
<dbReference type="InterPro" id="IPR012001">
    <property type="entry name" value="Thiamin_PyroP_enz_TPP-bd_dom"/>
</dbReference>
<dbReference type="InterPro" id="IPR012110">
    <property type="entry name" value="PDC/IPDC-like"/>
</dbReference>
<dbReference type="Pfam" id="PF02776">
    <property type="entry name" value="TPP_enzyme_N"/>
    <property type="match status" value="1"/>
</dbReference>
<reference evidence="15" key="1">
    <citation type="submission" date="2015-09" db="EMBL/GenBank/DDBJ databases">
        <authorList>
            <person name="Bertelli C."/>
        </authorList>
    </citation>
    <scope>NUCLEOTIDE SEQUENCE [LARGE SCALE GENOMIC DNA]</scope>
    <source>
        <strain evidence="15">KNic</strain>
    </source>
</reference>
<keyword evidence="15" id="KW-1185">Reference proteome</keyword>
<dbReference type="InterPro" id="IPR029061">
    <property type="entry name" value="THDP-binding"/>
</dbReference>
<dbReference type="CDD" id="cd02005">
    <property type="entry name" value="TPP_PDC_IPDC"/>
    <property type="match status" value="1"/>
</dbReference>
<dbReference type="InterPro" id="IPR029035">
    <property type="entry name" value="DHS-like_NAD/FAD-binding_dom"/>
</dbReference>
<evidence type="ECO:0000256" key="10">
    <source>
        <dbReference type="RuleBase" id="RU362132"/>
    </source>
</evidence>
<dbReference type="Gene3D" id="3.40.50.1220">
    <property type="entry name" value="TPP-binding domain"/>
    <property type="match status" value="1"/>
</dbReference>
<dbReference type="PANTHER" id="PTHR43452">
    <property type="entry name" value="PYRUVATE DECARBOXYLASE"/>
    <property type="match status" value="1"/>
</dbReference>
<feature type="binding site" evidence="9">
    <location>
        <position position="471"/>
    </location>
    <ligand>
        <name>Mg(2+)</name>
        <dbReference type="ChEBI" id="CHEBI:18420"/>
    </ligand>
</feature>
<keyword evidence="5" id="KW-0210">Decarboxylase</keyword>
<feature type="domain" description="Thiamine pyrophosphate enzyme TPP-binding" evidence="12">
    <location>
        <begin position="404"/>
        <end position="530"/>
    </location>
</feature>
<dbReference type="Gene3D" id="3.40.50.970">
    <property type="match status" value="2"/>
</dbReference>
<gene>
    <name evidence="14" type="primary">ipdC</name>
    <name evidence="14" type="ORF">PNK_0301</name>
</gene>
<dbReference type="InterPro" id="IPR000399">
    <property type="entry name" value="TPP-bd_CS"/>
</dbReference>
<dbReference type="GO" id="GO:0004737">
    <property type="term" value="F:pyruvate decarboxylase activity"/>
    <property type="evidence" value="ECO:0007669"/>
    <property type="project" value="UniProtKB-EC"/>
</dbReference>
<dbReference type="InParanoid" id="A0A0U5JB82"/>
<dbReference type="Pfam" id="PF00205">
    <property type="entry name" value="TPP_enzyme_M"/>
    <property type="match status" value="1"/>
</dbReference>
<dbReference type="FunCoup" id="A0A0U5JB82">
    <property type="interactions" value="460"/>
</dbReference>
<comment type="cofactor">
    <cofactor evidence="2">
        <name>thiamine diphosphate</name>
        <dbReference type="ChEBI" id="CHEBI:58937"/>
    </cofactor>
</comment>
<comment type="similarity">
    <text evidence="3 10">Belongs to the TPP enzyme family.</text>
</comment>
<evidence type="ECO:0000256" key="1">
    <source>
        <dbReference type="ARBA" id="ARBA00001920"/>
    </source>
</evidence>
<feature type="domain" description="Thiamine pyrophosphate enzyme N-terminal TPP-binding" evidence="13">
    <location>
        <begin position="8"/>
        <end position="114"/>
    </location>
</feature>
<evidence type="ECO:0000313" key="14">
    <source>
        <dbReference type="EMBL" id="CUI15938.1"/>
    </source>
</evidence>
<evidence type="ECO:0000256" key="7">
    <source>
        <dbReference type="ARBA" id="ARBA00023052"/>
    </source>
</evidence>
<dbReference type="Proteomes" id="UP000069902">
    <property type="component" value="Chromosome cPNK"/>
</dbReference>
<dbReference type="AlphaFoldDB" id="A0A0U5JB82"/>
<dbReference type="RefSeq" id="WP_059059871.1">
    <property type="nucleotide sequence ID" value="NZ_LN879502.1"/>
</dbReference>
<evidence type="ECO:0000256" key="8">
    <source>
        <dbReference type="ARBA" id="ARBA00023239"/>
    </source>
</evidence>
<keyword evidence="4 9" id="KW-0479">Metal-binding</keyword>
<name>A0A0U5JB82_9BACT</name>
<evidence type="ECO:0000313" key="15">
    <source>
        <dbReference type="Proteomes" id="UP000069902"/>
    </source>
</evidence>
<dbReference type="SUPFAM" id="SSF52467">
    <property type="entry name" value="DHS-like NAD/FAD-binding domain"/>
    <property type="match status" value="1"/>
</dbReference>
<dbReference type="GO" id="GO:0005829">
    <property type="term" value="C:cytosol"/>
    <property type="evidence" value="ECO:0007669"/>
    <property type="project" value="TreeGrafter"/>
</dbReference>
<dbReference type="PATRIC" id="fig|389348.3.peg.340"/>
<organism evidence="14 15">
    <name type="scientific">Candidatus Protochlamydia naegleriophila</name>
    <dbReference type="NCBI Taxonomy" id="389348"/>
    <lineage>
        <taxon>Bacteria</taxon>
        <taxon>Pseudomonadati</taxon>
        <taxon>Chlamydiota</taxon>
        <taxon>Chlamydiia</taxon>
        <taxon>Parachlamydiales</taxon>
        <taxon>Parachlamydiaceae</taxon>
        <taxon>Candidatus Protochlamydia</taxon>
    </lineage>
</organism>
<dbReference type="PIRSF" id="PIRSF036565">
    <property type="entry name" value="Pyruvt_ip_decrb"/>
    <property type="match status" value="1"/>
</dbReference>
<dbReference type="SUPFAM" id="SSF52518">
    <property type="entry name" value="Thiamin diphosphate-binding fold (THDP-binding)"/>
    <property type="match status" value="2"/>
</dbReference>
<keyword evidence="7 10" id="KW-0786">Thiamine pyrophosphate</keyword>
<dbReference type="InterPro" id="IPR012000">
    <property type="entry name" value="Thiamin_PyroP_enz_cen_dom"/>
</dbReference>
<dbReference type="EC" id="4.1.1.1" evidence="14"/>
<evidence type="ECO:0000256" key="3">
    <source>
        <dbReference type="ARBA" id="ARBA00007812"/>
    </source>
</evidence>
<evidence type="ECO:0000256" key="4">
    <source>
        <dbReference type="ARBA" id="ARBA00022723"/>
    </source>
</evidence>
<proteinExistence type="inferred from homology"/>
<sequence length="555" mass="61259">MNHPAQSTIGQYLLNRLQELGIEHIFGVPGDYVLRFDKLIEQHPTIQFINTTRENTAGYAADAYARLRGLGVACITYGVGINITNALAQAYVENSPLVVISGTVGTDEFKRHSTLHHLINKSIAAHGDRTQLEVFKHVTVDQGVLDQPETAAAIIDRVLQACLDYKKPVYFEIPRNLVDQPIAPKAEPEPFHYQSSNPQALQEALEETQQVLSTCKRPLIWAGHELLRFGLSQELLQFAEQHKIPIVSSLLGKTVVDEHHPLFAGVYQGGMSRQTVIDLVESCDCVLIAGVIMHDLDTGIFTAKVDQEHRLVANSHSLSIGHHHYHVNLTDYIKGLNTLSLKRSHSSFHTPRHAQLPPSFSPVPEAKTTTKRVFECLQTHLKPDHIIVSDVGDCLFASSDLILSHDSFLACAYFASLGFGTPGAIGAQLADPKRRVVGIIGDGGFQMTAMELSAAVRYQLDPVIIILNNHGYGTERPLLEGSYNDILNWNYTQIPAVLGGGVGIKVETEQELDEALRQAFAKRGTFYLIEIELDKLDFSPGLRRLGELLGKVVKA</sequence>
<evidence type="ECO:0000259" key="12">
    <source>
        <dbReference type="Pfam" id="PF02775"/>
    </source>
</evidence>
<evidence type="ECO:0000259" key="13">
    <source>
        <dbReference type="Pfam" id="PF02776"/>
    </source>
</evidence>
<protein>
    <submittedName>
        <fullName evidence="14">Pyruvate decarboxylase/indolepyruvate decarboxylase</fullName>
        <ecNumber evidence="14">4.1.1.1</ecNumber>
    </submittedName>
</protein>
<dbReference type="GO" id="GO:0000949">
    <property type="term" value="P:aromatic amino acid family catabolic process to alcohol via Ehrlich pathway"/>
    <property type="evidence" value="ECO:0007669"/>
    <property type="project" value="TreeGrafter"/>
</dbReference>
<keyword evidence="14" id="KW-0670">Pyruvate</keyword>
<evidence type="ECO:0000256" key="2">
    <source>
        <dbReference type="ARBA" id="ARBA00001964"/>
    </source>
</evidence>
<comment type="cofactor">
    <cofactor evidence="9">
        <name>Mg(2+)</name>
        <dbReference type="ChEBI" id="CHEBI:18420"/>
    </cofactor>
    <text evidence="9">Binds 1 Mg(2+) per subunit.</text>
</comment>
<evidence type="ECO:0000259" key="11">
    <source>
        <dbReference type="Pfam" id="PF00205"/>
    </source>
</evidence>
<keyword evidence="6 9" id="KW-0460">Magnesium</keyword>
<dbReference type="Pfam" id="PF02775">
    <property type="entry name" value="TPP_enzyme_C"/>
    <property type="match status" value="1"/>
</dbReference>
<dbReference type="PROSITE" id="PS00187">
    <property type="entry name" value="TPP_ENZYMES"/>
    <property type="match status" value="1"/>
</dbReference>
<dbReference type="KEGG" id="pnl:PNK_0301"/>
<feature type="binding site" evidence="9">
    <location>
        <position position="469"/>
    </location>
    <ligand>
        <name>Mg(2+)</name>
        <dbReference type="ChEBI" id="CHEBI:18420"/>
    </ligand>
</feature>
<feature type="binding site" evidence="9">
    <location>
        <position position="442"/>
    </location>
    <ligand>
        <name>Mg(2+)</name>
        <dbReference type="ChEBI" id="CHEBI:18420"/>
    </ligand>
</feature>
<evidence type="ECO:0000256" key="9">
    <source>
        <dbReference type="PIRSR" id="PIRSR036565-2"/>
    </source>
</evidence>
<dbReference type="InterPro" id="IPR047213">
    <property type="entry name" value="TPP_PYR_PDC_IPDC-like"/>
</dbReference>
<dbReference type="GO" id="GO:0030976">
    <property type="term" value="F:thiamine pyrophosphate binding"/>
    <property type="evidence" value="ECO:0007669"/>
    <property type="project" value="InterPro"/>
</dbReference>
<dbReference type="CDD" id="cd07038">
    <property type="entry name" value="TPP_PYR_PDC_IPDC_like"/>
    <property type="match status" value="1"/>
</dbReference>